<evidence type="ECO:0000313" key="2">
    <source>
        <dbReference type="EMBL" id="CAH0047226.1"/>
    </source>
</evidence>
<proteinExistence type="predicted"/>
<feature type="compositionally biased region" description="Basic and acidic residues" evidence="1">
    <location>
        <begin position="72"/>
        <end position="87"/>
    </location>
</feature>
<comment type="caution">
    <text evidence="2">The sequence shown here is derived from an EMBL/GenBank/DDBJ whole genome shotgun (WGS) entry which is preliminary data.</text>
</comment>
<name>A0A9P0E9J2_9HYPO</name>
<evidence type="ECO:0000256" key="1">
    <source>
        <dbReference type="SAM" id="MobiDB-lite"/>
    </source>
</evidence>
<accession>A0A9P0E9J2</accession>
<dbReference type="EMBL" id="CABFOC020000018">
    <property type="protein sequence ID" value="CAH0047226.1"/>
    <property type="molecule type" value="Genomic_DNA"/>
</dbReference>
<sequence length="133" mass="14272">MARQQRTRADNVDDAGIADHPAVPREPVGLRLVAADALPLRKHMKDKKSVDGPDDGPDDDLLRPGGVVQQRGGERRLREGQREDVLRIQRGAKVVPFNGRGGEGSSRSEEEHPAGRQGVVVPSCFPGLGDAAV</sequence>
<feature type="region of interest" description="Disordered" evidence="1">
    <location>
        <begin position="1"/>
        <end position="133"/>
    </location>
</feature>
<organism evidence="2 3">
    <name type="scientific">Clonostachys solani</name>
    <dbReference type="NCBI Taxonomy" id="160281"/>
    <lineage>
        <taxon>Eukaryota</taxon>
        <taxon>Fungi</taxon>
        <taxon>Dikarya</taxon>
        <taxon>Ascomycota</taxon>
        <taxon>Pezizomycotina</taxon>
        <taxon>Sordariomycetes</taxon>
        <taxon>Hypocreomycetidae</taxon>
        <taxon>Hypocreales</taxon>
        <taxon>Bionectriaceae</taxon>
        <taxon>Clonostachys</taxon>
    </lineage>
</organism>
<evidence type="ECO:0000313" key="3">
    <source>
        <dbReference type="Proteomes" id="UP000775872"/>
    </source>
</evidence>
<reference evidence="2" key="1">
    <citation type="submission" date="2021-10" db="EMBL/GenBank/DDBJ databases">
        <authorList>
            <person name="Piombo E."/>
        </authorList>
    </citation>
    <scope>NUCLEOTIDE SEQUENCE</scope>
</reference>
<gene>
    <name evidence="2" type="ORF">CSOL1703_00013465</name>
</gene>
<dbReference type="OrthoDB" id="10474262at2759"/>
<protein>
    <submittedName>
        <fullName evidence="2">Uncharacterized protein</fullName>
    </submittedName>
</protein>
<dbReference type="Proteomes" id="UP000775872">
    <property type="component" value="Unassembled WGS sequence"/>
</dbReference>
<dbReference type="AlphaFoldDB" id="A0A9P0E9J2"/>
<keyword evidence="3" id="KW-1185">Reference proteome</keyword>